<dbReference type="GO" id="GO:0046872">
    <property type="term" value="F:metal ion binding"/>
    <property type="evidence" value="ECO:0007669"/>
    <property type="project" value="UniProtKB-KW"/>
</dbReference>
<dbReference type="GO" id="GO:0030091">
    <property type="term" value="P:protein repair"/>
    <property type="evidence" value="ECO:0007669"/>
    <property type="project" value="InterPro"/>
</dbReference>
<evidence type="ECO:0000259" key="7">
    <source>
        <dbReference type="PROSITE" id="PS51790"/>
    </source>
</evidence>
<keyword evidence="3" id="KW-0479">Metal-binding</keyword>
<reference evidence="8 9" key="1">
    <citation type="journal article" date="2014" name="Genome Announc.">
        <title>Draft Genome Sequences of Marine Flavobacterium Nonlabens Strains NR17, NR24, NR27, NR32, NR33, and Ara13.</title>
        <authorList>
            <person name="Nakanishi M."/>
            <person name="Meirelles P."/>
            <person name="Suzuki R."/>
            <person name="Takatani N."/>
            <person name="Mino S."/>
            <person name="Suda W."/>
            <person name="Oshima K."/>
            <person name="Hattori M."/>
            <person name="Ohkuma M."/>
            <person name="Hosokawa M."/>
            <person name="Miyashita K."/>
            <person name="Thompson F.L."/>
            <person name="Niwa A."/>
            <person name="Sawabe T."/>
            <person name="Sawabe T."/>
        </authorList>
    </citation>
    <scope>NUCLEOTIDE SEQUENCE [LARGE SCALE GENOMIC DNA]</scope>
    <source>
        <strain evidence="9">JCM19296</strain>
    </source>
</reference>
<dbReference type="Proteomes" id="UP000028980">
    <property type="component" value="Unassembled WGS sequence"/>
</dbReference>
<feature type="domain" description="MsrB" evidence="7">
    <location>
        <begin position="6"/>
        <end position="127"/>
    </location>
</feature>
<evidence type="ECO:0000256" key="6">
    <source>
        <dbReference type="ARBA" id="ARBA00048488"/>
    </source>
</evidence>
<dbReference type="EC" id="1.8.4.12" evidence="2"/>
<keyword evidence="5 8" id="KW-0560">Oxidoreductase</keyword>
<sequence length="128" mass="14438">MVEKTDAEWKKELTPEQYRVLREKGTERPFTGEYNTHYEDGTYSCAACGNELYKSETKFDSGCGWPSFDDEIEGAIMRKRDVSHGMIRTEIMCANCGSHLGHVFNDGPTATGIRHCVNSVSVDFKKDS</sequence>
<evidence type="ECO:0000313" key="8">
    <source>
        <dbReference type="EMBL" id="GAK76061.1"/>
    </source>
</evidence>
<evidence type="ECO:0000313" key="9">
    <source>
        <dbReference type="Proteomes" id="UP000028980"/>
    </source>
</evidence>
<dbReference type="NCBIfam" id="TIGR00357">
    <property type="entry name" value="peptide-methionine (R)-S-oxide reductase MsrB"/>
    <property type="match status" value="1"/>
</dbReference>
<name>A0A081DAW5_NONUL</name>
<dbReference type="SUPFAM" id="SSF51316">
    <property type="entry name" value="Mss4-like"/>
    <property type="match status" value="1"/>
</dbReference>
<gene>
    <name evidence="8" type="ORF">JCM19296_1658</name>
</gene>
<evidence type="ECO:0000256" key="3">
    <source>
        <dbReference type="ARBA" id="ARBA00022723"/>
    </source>
</evidence>
<proteinExistence type="predicted"/>
<dbReference type="PANTHER" id="PTHR10173">
    <property type="entry name" value="METHIONINE SULFOXIDE REDUCTASE"/>
    <property type="match status" value="1"/>
</dbReference>
<evidence type="ECO:0000256" key="1">
    <source>
        <dbReference type="ARBA" id="ARBA00001947"/>
    </source>
</evidence>
<comment type="cofactor">
    <cofactor evidence="1">
        <name>Zn(2+)</name>
        <dbReference type="ChEBI" id="CHEBI:29105"/>
    </cofactor>
</comment>
<dbReference type="GO" id="GO:0005737">
    <property type="term" value="C:cytoplasm"/>
    <property type="evidence" value="ECO:0007669"/>
    <property type="project" value="TreeGrafter"/>
</dbReference>
<dbReference type="InterPro" id="IPR002579">
    <property type="entry name" value="Met_Sox_Rdtase_MsrB_dom"/>
</dbReference>
<dbReference type="PANTHER" id="PTHR10173:SF52">
    <property type="entry name" value="METHIONINE-R-SULFOXIDE REDUCTASE B1"/>
    <property type="match status" value="1"/>
</dbReference>
<dbReference type="GO" id="GO:0033743">
    <property type="term" value="F:peptide-methionine (R)-S-oxide reductase activity"/>
    <property type="evidence" value="ECO:0007669"/>
    <property type="project" value="UniProtKB-EC"/>
</dbReference>
<comment type="catalytic activity">
    <reaction evidence="6">
        <text>L-methionyl-[protein] + [thioredoxin]-disulfide + H2O = L-methionyl-(R)-S-oxide-[protein] + [thioredoxin]-dithiol</text>
        <dbReference type="Rhea" id="RHEA:24164"/>
        <dbReference type="Rhea" id="RHEA-COMP:10698"/>
        <dbReference type="Rhea" id="RHEA-COMP:10700"/>
        <dbReference type="Rhea" id="RHEA-COMP:12313"/>
        <dbReference type="Rhea" id="RHEA-COMP:12314"/>
        <dbReference type="ChEBI" id="CHEBI:15377"/>
        <dbReference type="ChEBI" id="CHEBI:16044"/>
        <dbReference type="ChEBI" id="CHEBI:29950"/>
        <dbReference type="ChEBI" id="CHEBI:45764"/>
        <dbReference type="ChEBI" id="CHEBI:50058"/>
        <dbReference type="EC" id="1.8.4.12"/>
    </reaction>
</comment>
<evidence type="ECO:0000256" key="4">
    <source>
        <dbReference type="ARBA" id="ARBA00022833"/>
    </source>
</evidence>
<protein>
    <recommendedName>
        <fullName evidence="2">peptide-methionine (R)-S-oxide reductase</fullName>
        <ecNumber evidence="2">1.8.4.12</ecNumber>
    </recommendedName>
</protein>
<evidence type="ECO:0000256" key="5">
    <source>
        <dbReference type="ARBA" id="ARBA00023002"/>
    </source>
</evidence>
<dbReference type="InterPro" id="IPR011057">
    <property type="entry name" value="Mss4-like_sf"/>
</dbReference>
<dbReference type="Gene3D" id="2.170.150.20">
    <property type="entry name" value="Peptide methionine sulfoxide reductase"/>
    <property type="match status" value="1"/>
</dbReference>
<evidence type="ECO:0000256" key="2">
    <source>
        <dbReference type="ARBA" id="ARBA00012499"/>
    </source>
</evidence>
<keyword evidence="4" id="KW-0862">Zinc</keyword>
<accession>A0A081DAW5</accession>
<dbReference type="InterPro" id="IPR028427">
    <property type="entry name" value="Met_Sox_Rdtase_MsrB"/>
</dbReference>
<dbReference type="FunFam" id="2.170.150.20:FF:000009">
    <property type="entry name" value="Peptide-methionine (R)-S-oxide reductase"/>
    <property type="match status" value="1"/>
</dbReference>
<comment type="caution">
    <text evidence="8">The sequence shown here is derived from an EMBL/GenBank/DDBJ whole genome shotgun (WGS) entry which is preliminary data.</text>
</comment>
<dbReference type="AlphaFoldDB" id="A0A081DAW5"/>
<dbReference type="Pfam" id="PF01641">
    <property type="entry name" value="SelR"/>
    <property type="match status" value="1"/>
</dbReference>
<dbReference type="GO" id="GO:0006979">
    <property type="term" value="P:response to oxidative stress"/>
    <property type="evidence" value="ECO:0007669"/>
    <property type="project" value="InterPro"/>
</dbReference>
<organism evidence="8 9">
    <name type="scientific">Nonlabens ulvanivorans</name>
    <name type="common">Persicivirga ulvanivorans</name>
    <dbReference type="NCBI Taxonomy" id="906888"/>
    <lineage>
        <taxon>Bacteria</taxon>
        <taxon>Pseudomonadati</taxon>
        <taxon>Bacteroidota</taxon>
        <taxon>Flavobacteriia</taxon>
        <taxon>Flavobacteriales</taxon>
        <taxon>Flavobacteriaceae</taxon>
        <taxon>Nonlabens</taxon>
    </lineage>
</organism>
<dbReference type="PROSITE" id="PS51790">
    <property type="entry name" value="MSRB"/>
    <property type="match status" value="1"/>
</dbReference>
<dbReference type="EMBL" id="BBLG01000003">
    <property type="protein sequence ID" value="GAK76061.1"/>
    <property type="molecule type" value="Genomic_DNA"/>
</dbReference>